<reference evidence="2" key="1">
    <citation type="journal article" date="2019" name="Int. J. Syst. Evol. Microbiol.">
        <title>The Global Catalogue of Microorganisms (GCM) 10K type strain sequencing project: providing services to taxonomists for standard genome sequencing and annotation.</title>
        <authorList>
            <consortium name="The Broad Institute Genomics Platform"/>
            <consortium name="The Broad Institute Genome Sequencing Center for Infectious Disease"/>
            <person name="Wu L."/>
            <person name="Ma J."/>
        </authorList>
    </citation>
    <scope>NUCLEOTIDE SEQUENCE [LARGE SCALE GENOMIC DNA]</scope>
    <source>
        <strain evidence="2">JCM 17983</strain>
    </source>
</reference>
<evidence type="ECO:0000313" key="1">
    <source>
        <dbReference type="EMBL" id="GAA4862234.1"/>
    </source>
</evidence>
<dbReference type="EMBL" id="BAABHQ010000001">
    <property type="protein sequence ID" value="GAA4862234.1"/>
    <property type="molecule type" value="Genomic_DNA"/>
</dbReference>
<protein>
    <submittedName>
        <fullName evidence="1">Uncharacterized protein</fullName>
    </submittedName>
</protein>
<name>A0ABP9E0N3_9PSEU</name>
<accession>A0ABP9E0N3</accession>
<evidence type="ECO:0000313" key="2">
    <source>
        <dbReference type="Proteomes" id="UP001500457"/>
    </source>
</evidence>
<sequence length="108" mass="11911">MCELKEMSGWQPAVVERVIPRPDGLELLLSDPEKGRRTLLSPHELLTRYGLGDGSSVLERVVFVGPEDEHGQVLLVPAARRVDLSGRSIVRGSVIAERERADGRQDLA</sequence>
<dbReference type="Proteomes" id="UP001500457">
    <property type="component" value="Unassembled WGS sequence"/>
</dbReference>
<organism evidence="1 2">
    <name type="scientific">Actinomycetospora straminea</name>
    <dbReference type="NCBI Taxonomy" id="663607"/>
    <lineage>
        <taxon>Bacteria</taxon>
        <taxon>Bacillati</taxon>
        <taxon>Actinomycetota</taxon>
        <taxon>Actinomycetes</taxon>
        <taxon>Pseudonocardiales</taxon>
        <taxon>Pseudonocardiaceae</taxon>
        <taxon>Actinomycetospora</taxon>
    </lineage>
</organism>
<proteinExistence type="predicted"/>
<gene>
    <name evidence="1" type="ORF">GCM10023203_07240</name>
</gene>
<keyword evidence="2" id="KW-1185">Reference proteome</keyword>
<comment type="caution">
    <text evidence="1">The sequence shown here is derived from an EMBL/GenBank/DDBJ whole genome shotgun (WGS) entry which is preliminary data.</text>
</comment>